<dbReference type="AlphaFoldDB" id="A0AAD9VFQ4"/>
<protein>
    <submittedName>
        <fullName evidence="1">Uncharacterized protein</fullName>
    </submittedName>
</protein>
<accession>A0AAD9VFQ4</accession>
<keyword evidence="2" id="KW-1185">Reference proteome</keyword>
<gene>
    <name evidence="1" type="ORF">P5673_001906</name>
</gene>
<proteinExistence type="predicted"/>
<organism evidence="1 2">
    <name type="scientific">Acropora cervicornis</name>
    <name type="common">Staghorn coral</name>
    <dbReference type="NCBI Taxonomy" id="6130"/>
    <lineage>
        <taxon>Eukaryota</taxon>
        <taxon>Metazoa</taxon>
        <taxon>Cnidaria</taxon>
        <taxon>Anthozoa</taxon>
        <taxon>Hexacorallia</taxon>
        <taxon>Scleractinia</taxon>
        <taxon>Astrocoeniina</taxon>
        <taxon>Acroporidae</taxon>
        <taxon>Acropora</taxon>
    </lineage>
</organism>
<dbReference type="EMBL" id="JARQWQ010000003">
    <property type="protein sequence ID" value="KAK2572898.1"/>
    <property type="molecule type" value="Genomic_DNA"/>
</dbReference>
<sequence>MLAFGVESLEKCIWGFSRPEKISRQVGAWVYRKRLVPLLIQLCRDKRLGINWGKNVKILSKHFDNQFAPKLEYWPSFEALCAISVQPFALFYPGF</sequence>
<reference evidence="1" key="1">
    <citation type="journal article" date="2023" name="G3 (Bethesda)">
        <title>Whole genome assembly and annotation of the endangered Caribbean coral Acropora cervicornis.</title>
        <authorList>
            <person name="Selwyn J.D."/>
            <person name="Vollmer S.V."/>
        </authorList>
    </citation>
    <scope>NUCLEOTIDE SEQUENCE</scope>
    <source>
        <strain evidence="1">K2</strain>
    </source>
</reference>
<name>A0AAD9VFQ4_ACRCE</name>
<comment type="caution">
    <text evidence="1">The sequence shown here is derived from an EMBL/GenBank/DDBJ whole genome shotgun (WGS) entry which is preliminary data.</text>
</comment>
<reference evidence="1" key="2">
    <citation type="journal article" date="2023" name="Science">
        <title>Genomic signatures of disease resistance in endangered staghorn corals.</title>
        <authorList>
            <person name="Vollmer S.V."/>
            <person name="Selwyn J.D."/>
            <person name="Despard B.A."/>
            <person name="Roesel C.L."/>
        </authorList>
    </citation>
    <scope>NUCLEOTIDE SEQUENCE</scope>
    <source>
        <strain evidence="1">K2</strain>
    </source>
</reference>
<dbReference type="Proteomes" id="UP001249851">
    <property type="component" value="Unassembled WGS sequence"/>
</dbReference>
<evidence type="ECO:0000313" key="2">
    <source>
        <dbReference type="Proteomes" id="UP001249851"/>
    </source>
</evidence>
<evidence type="ECO:0000313" key="1">
    <source>
        <dbReference type="EMBL" id="KAK2572898.1"/>
    </source>
</evidence>